<dbReference type="AlphaFoldDB" id="A0A2W5ZI72"/>
<dbReference type="GO" id="GO:0004425">
    <property type="term" value="F:indole-3-glycerol-phosphate synthase activity"/>
    <property type="evidence" value="ECO:0007669"/>
    <property type="project" value="UniProtKB-EC"/>
</dbReference>
<dbReference type="InterPro" id="IPR013785">
    <property type="entry name" value="Aldolase_TIM"/>
</dbReference>
<name>A0A2W5ZI72_9BACT</name>
<evidence type="ECO:0000256" key="3">
    <source>
        <dbReference type="ARBA" id="ARBA00008737"/>
    </source>
</evidence>
<evidence type="ECO:0000256" key="5">
    <source>
        <dbReference type="ARBA" id="ARBA00022605"/>
    </source>
</evidence>
<protein>
    <recommendedName>
        <fullName evidence="4">indole-3-glycerol-phosphate synthase</fullName>
        <ecNumber evidence="4">4.1.1.48</ecNumber>
    </recommendedName>
</protein>
<dbReference type="Gene3D" id="3.20.20.70">
    <property type="entry name" value="Aldolase class I"/>
    <property type="match status" value="1"/>
</dbReference>
<dbReference type="EC" id="4.1.1.48" evidence="4"/>
<evidence type="ECO:0000256" key="2">
    <source>
        <dbReference type="ARBA" id="ARBA00004696"/>
    </source>
</evidence>
<dbReference type="EMBL" id="QHBU01000070">
    <property type="protein sequence ID" value="PZR82526.1"/>
    <property type="molecule type" value="Genomic_DNA"/>
</dbReference>
<reference evidence="12 13" key="1">
    <citation type="journal article" date="2017" name="Nature">
        <title>Atmospheric trace gases support primary production in Antarctic desert surface soil.</title>
        <authorList>
            <person name="Ji M."/>
            <person name="Greening C."/>
            <person name="Vanwonterghem I."/>
            <person name="Carere C.R."/>
            <person name="Bay S.K."/>
            <person name="Steen J.A."/>
            <person name="Montgomery K."/>
            <person name="Lines T."/>
            <person name="Beardall J."/>
            <person name="van Dorst J."/>
            <person name="Snape I."/>
            <person name="Stott M.B."/>
            <person name="Hugenholtz P."/>
            <person name="Ferrari B.C."/>
        </authorList>
    </citation>
    <scope>NUCLEOTIDE SEQUENCE [LARGE SCALE GENOMIC DNA]</scope>
    <source>
        <strain evidence="12">RRmetagenome_bin12</strain>
    </source>
</reference>
<keyword evidence="5" id="KW-0028">Amino-acid biosynthesis</keyword>
<keyword evidence="6" id="KW-0210">Decarboxylase</keyword>
<dbReference type="PANTHER" id="PTHR22854:SF2">
    <property type="entry name" value="INDOLE-3-GLYCEROL-PHOSPHATE SYNTHASE"/>
    <property type="match status" value="1"/>
</dbReference>
<dbReference type="InterPro" id="IPR001468">
    <property type="entry name" value="Indole-3-GlycerolPSynthase_CS"/>
</dbReference>
<organism evidence="12 13">
    <name type="scientific">Candidatus Aeolococcus gillhamiae</name>
    <dbReference type="NCBI Taxonomy" id="3127015"/>
    <lineage>
        <taxon>Bacteria</taxon>
        <taxon>Bacillati</taxon>
        <taxon>Candidatus Dormiibacterota</taxon>
        <taxon>Candidatus Dormibacteria</taxon>
        <taxon>Candidatus Aeolococcales</taxon>
        <taxon>Candidatus Aeolococcaceae</taxon>
        <taxon>Candidatus Aeolococcus</taxon>
    </lineage>
</organism>
<dbReference type="InterPro" id="IPR011060">
    <property type="entry name" value="RibuloseP-bd_barrel"/>
</dbReference>
<evidence type="ECO:0000256" key="1">
    <source>
        <dbReference type="ARBA" id="ARBA00001633"/>
    </source>
</evidence>
<reference evidence="12" key="2">
    <citation type="submission" date="2018-05" db="EMBL/GenBank/DDBJ databases">
        <authorList>
            <person name="Ferrari B."/>
        </authorList>
    </citation>
    <scope>NUCLEOTIDE SEQUENCE</scope>
    <source>
        <strain evidence="12">RRmetagenome_bin12</strain>
    </source>
</reference>
<evidence type="ECO:0000313" key="12">
    <source>
        <dbReference type="EMBL" id="PZR82526.1"/>
    </source>
</evidence>
<evidence type="ECO:0000313" key="11">
    <source>
        <dbReference type="EMBL" id="MBJ7595295.1"/>
    </source>
</evidence>
<keyword evidence="8" id="KW-0057">Aromatic amino acid biosynthesis</keyword>
<sequence>MFAHAANLEHAPAIERILGGGTVIAELKRRSPSGGTLRRHLDVVATAAAYEAAGAAAVSVLTDGPDFGGSLTDLVAVRAAVEIPVLRKDFVVSPVQIAEARVAGADWVLLIAAVFDDPGLDDAIDAARRCGAAALVEVHTDSDLDRAVGAGAQCIGINNRDLRTLTTDLRTFARLRARVPSGTVIVAESGVRQPADVARLVAEGADAVLVGEALMRAERPGELLTEMVAAAEGAAAGHPS</sequence>
<evidence type="ECO:0000313" key="14">
    <source>
        <dbReference type="Proteomes" id="UP000606991"/>
    </source>
</evidence>
<evidence type="ECO:0000256" key="7">
    <source>
        <dbReference type="ARBA" id="ARBA00022822"/>
    </source>
</evidence>
<evidence type="ECO:0000256" key="6">
    <source>
        <dbReference type="ARBA" id="ARBA00022793"/>
    </source>
</evidence>
<dbReference type="Proteomes" id="UP000606991">
    <property type="component" value="Unassembled WGS sequence"/>
</dbReference>
<accession>A0A934N005</accession>
<proteinExistence type="inferred from homology"/>
<dbReference type="SUPFAM" id="SSF51366">
    <property type="entry name" value="Ribulose-phoshate binding barrel"/>
    <property type="match status" value="1"/>
</dbReference>
<keyword evidence="9" id="KW-0456">Lyase</keyword>
<comment type="caution">
    <text evidence="12">The sequence shown here is derived from an EMBL/GenBank/DDBJ whole genome shotgun (WGS) entry which is preliminary data.</text>
</comment>
<evidence type="ECO:0000256" key="9">
    <source>
        <dbReference type="ARBA" id="ARBA00023239"/>
    </source>
</evidence>
<evidence type="ECO:0000313" key="13">
    <source>
        <dbReference type="Proteomes" id="UP000248724"/>
    </source>
</evidence>
<dbReference type="Proteomes" id="UP000248724">
    <property type="component" value="Unassembled WGS sequence"/>
</dbReference>
<gene>
    <name evidence="12" type="ORF">DLM65_03720</name>
    <name evidence="11" type="ORF">JF886_10630</name>
</gene>
<evidence type="ECO:0000256" key="4">
    <source>
        <dbReference type="ARBA" id="ARBA00012362"/>
    </source>
</evidence>
<comment type="pathway">
    <text evidence="2">Amino-acid biosynthesis; L-tryptophan biosynthesis; L-tryptophan from chorismate: step 4/5.</text>
</comment>
<reference evidence="11 14" key="3">
    <citation type="submission" date="2020-10" db="EMBL/GenBank/DDBJ databases">
        <title>Ca. Dormibacterota MAGs.</title>
        <authorList>
            <person name="Montgomery K."/>
        </authorList>
    </citation>
    <scope>NUCLEOTIDE SEQUENCE [LARGE SCALE GENOMIC DNA]</scope>
    <source>
        <strain evidence="11">SC8812_S17_18</strain>
    </source>
</reference>
<dbReference type="FunFam" id="3.20.20.70:FF:000024">
    <property type="entry name" value="Indole-3-glycerol phosphate synthase"/>
    <property type="match status" value="1"/>
</dbReference>
<dbReference type="Pfam" id="PF00218">
    <property type="entry name" value="IGPS"/>
    <property type="match status" value="1"/>
</dbReference>
<dbReference type="GO" id="GO:0000162">
    <property type="term" value="P:L-tryptophan biosynthetic process"/>
    <property type="evidence" value="ECO:0007669"/>
    <property type="project" value="UniProtKB-UniPathway"/>
</dbReference>
<dbReference type="GO" id="GO:0004640">
    <property type="term" value="F:phosphoribosylanthranilate isomerase activity"/>
    <property type="evidence" value="ECO:0007669"/>
    <property type="project" value="TreeGrafter"/>
</dbReference>
<feature type="domain" description="Indole-3-glycerol phosphate synthase" evidence="10">
    <location>
        <begin position="22"/>
        <end position="219"/>
    </location>
</feature>
<dbReference type="UniPathway" id="UPA00035">
    <property type="reaction ID" value="UER00043"/>
</dbReference>
<evidence type="ECO:0000259" key="10">
    <source>
        <dbReference type="Pfam" id="PF00218"/>
    </source>
</evidence>
<accession>A0A2W5ZI72</accession>
<dbReference type="InterPro" id="IPR013798">
    <property type="entry name" value="Indole-3-glycerol_P_synth_dom"/>
</dbReference>
<comment type="catalytic activity">
    <reaction evidence="1">
        <text>1-(2-carboxyphenylamino)-1-deoxy-D-ribulose 5-phosphate + H(+) = (1S,2R)-1-C-(indol-3-yl)glycerol 3-phosphate + CO2 + H2O</text>
        <dbReference type="Rhea" id="RHEA:23476"/>
        <dbReference type="ChEBI" id="CHEBI:15377"/>
        <dbReference type="ChEBI" id="CHEBI:15378"/>
        <dbReference type="ChEBI" id="CHEBI:16526"/>
        <dbReference type="ChEBI" id="CHEBI:58613"/>
        <dbReference type="ChEBI" id="CHEBI:58866"/>
        <dbReference type="EC" id="4.1.1.48"/>
    </reaction>
</comment>
<dbReference type="CDD" id="cd00331">
    <property type="entry name" value="IGPS"/>
    <property type="match status" value="1"/>
</dbReference>
<dbReference type="PROSITE" id="PS00614">
    <property type="entry name" value="IGPS"/>
    <property type="match status" value="1"/>
</dbReference>
<comment type="similarity">
    <text evidence="3">Belongs to the TrpC family.</text>
</comment>
<dbReference type="PANTHER" id="PTHR22854">
    <property type="entry name" value="TRYPTOPHAN BIOSYNTHESIS PROTEIN"/>
    <property type="match status" value="1"/>
</dbReference>
<dbReference type="EMBL" id="JAEKNS010000111">
    <property type="protein sequence ID" value="MBJ7595295.1"/>
    <property type="molecule type" value="Genomic_DNA"/>
</dbReference>
<dbReference type="InterPro" id="IPR045186">
    <property type="entry name" value="Indole-3-glycerol_P_synth"/>
</dbReference>
<evidence type="ECO:0000256" key="8">
    <source>
        <dbReference type="ARBA" id="ARBA00023141"/>
    </source>
</evidence>
<keyword evidence="7" id="KW-0822">Tryptophan biosynthesis</keyword>